<reference evidence="1 2" key="1">
    <citation type="submission" date="2022-10" db="EMBL/GenBank/DDBJ databases">
        <title>The complete genomes of actinobacterial strains from the NBC collection.</title>
        <authorList>
            <person name="Joergensen T.S."/>
            <person name="Alvarez Arevalo M."/>
            <person name="Sterndorff E.B."/>
            <person name="Faurdal D."/>
            <person name="Vuksanovic O."/>
            <person name="Mourched A.-S."/>
            <person name="Charusanti P."/>
            <person name="Shaw S."/>
            <person name="Blin K."/>
            <person name="Weber T."/>
        </authorList>
    </citation>
    <scope>NUCLEOTIDE SEQUENCE [LARGE SCALE GENOMIC DNA]</scope>
    <source>
        <strain evidence="1 2">NBC_00206</strain>
    </source>
</reference>
<keyword evidence="2" id="KW-1185">Reference proteome</keyword>
<dbReference type="Proteomes" id="UP001622690">
    <property type="component" value="Chromosome"/>
</dbReference>
<sequence length="168" mass="18392">MSVLTYLPALPNSVRVLLRVLADVWADGRSRIASTLRELDELRYRRRVVGGAAGAALSAQLPAVHTVFEVPCDAGPRTGEIEKVPRRQVPPGARTAAAARLLLTFGDYDRRLTLSGAEARRLAPLVEEWWRRGASDALIRRAVTWGAPPCLPSAYGHTEARLRAGRSF</sequence>
<protein>
    <submittedName>
        <fullName evidence="1">Uncharacterized protein</fullName>
    </submittedName>
</protein>
<gene>
    <name evidence="1" type="ORF">OHU27_18405</name>
</gene>
<name>A0ABZ1IZ87_9ACTN</name>
<dbReference type="RefSeq" id="WP_406258044.1">
    <property type="nucleotide sequence ID" value="NZ_CP108125.1"/>
</dbReference>
<evidence type="ECO:0000313" key="1">
    <source>
        <dbReference type="EMBL" id="WTO84283.1"/>
    </source>
</evidence>
<accession>A0ABZ1IZ87</accession>
<organism evidence="1 2">
    <name type="scientific">Streptomyces nigra</name>
    <dbReference type="NCBI Taxonomy" id="1827580"/>
    <lineage>
        <taxon>Bacteria</taxon>
        <taxon>Bacillati</taxon>
        <taxon>Actinomycetota</taxon>
        <taxon>Actinomycetes</taxon>
        <taxon>Kitasatosporales</taxon>
        <taxon>Streptomycetaceae</taxon>
        <taxon>Streptomyces</taxon>
    </lineage>
</organism>
<evidence type="ECO:0000313" key="2">
    <source>
        <dbReference type="Proteomes" id="UP001622690"/>
    </source>
</evidence>
<proteinExistence type="predicted"/>
<dbReference type="EMBL" id="CP108125">
    <property type="protein sequence ID" value="WTO84283.1"/>
    <property type="molecule type" value="Genomic_DNA"/>
</dbReference>